<protein>
    <submittedName>
        <fullName evidence="2">Uncharacterized protein LOC108504885</fullName>
    </submittedName>
</protein>
<dbReference type="RefSeq" id="XP_017685887.1">
    <property type="nucleotide sequence ID" value="XM_017830398.1"/>
</dbReference>
<keyword evidence="1" id="KW-1185">Reference proteome</keyword>
<dbReference type="AlphaFoldDB" id="A0A6J0IGX8"/>
<accession>A0A6J0IGX8</accession>
<evidence type="ECO:0000313" key="1">
    <source>
        <dbReference type="Proteomes" id="UP000504624"/>
    </source>
</evidence>
<reference evidence="2" key="1">
    <citation type="submission" date="2025-08" db="UniProtKB">
        <authorList>
            <consortium name="RefSeq"/>
        </authorList>
    </citation>
    <scope>IDENTIFICATION</scope>
</reference>
<name>A0A6J0IGX8_9PASS</name>
<proteinExistence type="predicted"/>
<organism evidence="1 2">
    <name type="scientific">Lepidothrix coronata</name>
    <name type="common">blue-crowned manakin</name>
    <dbReference type="NCBI Taxonomy" id="321398"/>
    <lineage>
        <taxon>Eukaryota</taxon>
        <taxon>Metazoa</taxon>
        <taxon>Chordata</taxon>
        <taxon>Craniata</taxon>
        <taxon>Vertebrata</taxon>
        <taxon>Euteleostomi</taxon>
        <taxon>Archelosauria</taxon>
        <taxon>Archosauria</taxon>
        <taxon>Dinosauria</taxon>
        <taxon>Saurischia</taxon>
        <taxon>Theropoda</taxon>
        <taxon>Coelurosauria</taxon>
        <taxon>Aves</taxon>
        <taxon>Neognathae</taxon>
        <taxon>Neoaves</taxon>
        <taxon>Telluraves</taxon>
        <taxon>Australaves</taxon>
        <taxon>Passeriformes</taxon>
        <taxon>Pipridae</taxon>
        <taxon>Lepidothrix</taxon>
    </lineage>
</organism>
<gene>
    <name evidence="2" type="primary">LOC108504885</name>
</gene>
<dbReference type="Proteomes" id="UP000504624">
    <property type="component" value="Unplaced"/>
</dbReference>
<sequence length="209" mass="22182">MAGTEVWSAEILLSGVSGLLEPHLSLTSPCHGLQGESRVNLTPSHSLIPQPHSKHFSECPATSSNSFPPPSPLLGCSGMRNVLLPSASDQREPVHLDCFHGDCLQRKFSASCTTHGTKDMWGTHPLCHALGEGFEPVPWSSWKLESLLTSPVQSMHLGLRGLSLEGMLTLPLLIHSALADDPSGSISCAQSGLSMILCVGSISLAQSRT</sequence>
<dbReference type="GeneID" id="108504885"/>
<evidence type="ECO:0000313" key="2">
    <source>
        <dbReference type="RefSeq" id="XP_017685887.1"/>
    </source>
</evidence>